<geneLocation type="plasmid" evidence="1 2">
    <name>unnamed</name>
</geneLocation>
<sequence length="400" mass="46419">MTFDALVDDSIRSLHSWVKNEGYYGWDPYDALNSEIVSRLCSNSQPLEILITQLNKYSILNIRPILGIEKGLDIKGISLFAQSFAKIYSLTSDQQYKDDLSECMNFLKSKSLKQKYGFDCWAGHYFNYRGFDGSTLAPDIPDVITTSNVIKAIADSYSIFKDEELKDIGKSAYDFLIKYLLRKTDDGLYYLKYDTLSENKIVINASAEGLSAICRLMPLFNDAEMKKIACQLSEFLVCTQDSDGCWIYSKYKSGKIRRQTDFHQGFIIDSLVEYLPFAEPKKQDQLMKSINKGVNFYRKKQFLDNGRCYYRYPKLYPVDIHNQAQGIITFSKLSVFDAEFLEFAKKILEWTIFNMQDNSGYFFYQKNRILTNKIPYMRWGAAWMMLSMATYLEKVGVAKW</sequence>
<dbReference type="RefSeq" id="WP_048116467.1">
    <property type="nucleotide sequence ID" value="NZ_CP009519.1"/>
</dbReference>
<dbReference type="KEGG" id="mvc:MSVAZ_0006"/>
<organism evidence="1 2">
    <name type="scientific">Methanosarcina vacuolata Z-761</name>
    <dbReference type="NCBI Taxonomy" id="1434123"/>
    <lineage>
        <taxon>Archaea</taxon>
        <taxon>Methanobacteriati</taxon>
        <taxon>Methanobacteriota</taxon>
        <taxon>Stenosarchaea group</taxon>
        <taxon>Methanomicrobia</taxon>
        <taxon>Methanosarcinales</taxon>
        <taxon>Methanosarcinaceae</taxon>
        <taxon>Methanosarcina</taxon>
    </lineage>
</organism>
<protein>
    <recommendedName>
        <fullName evidence="3">Delta-aminolevulinic acid dehydratase</fullName>
    </recommendedName>
</protein>
<keyword evidence="1" id="KW-0614">Plasmid</keyword>
<evidence type="ECO:0000313" key="2">
    <source>
        <dbReference type="Proteomes" id="UP000033096"/>
    </source>
</evidence>
<dbReference type="Proteomes" id="UP000033096">
    <property type="component" value="Plasmid unnamed"/>
</dbReference>
<reference evidence="1 2" key="1">
    <citation type="submission" date="2014-07" db="EMBL/GenBank/DDBJ databases">
        <title>Methanogenic archaea and the global carbon cycle.</title>
        <authorList>
            <person name="Henriksen J.R."/>
            <person name="Luke J."/>
            <person name="Reinhart S."/>
            <person name="Benedict M.N."/>
            <person name="Youngblut N.D."/>
            <person name="Metcalf M.E."/>
            <person name="Whitaker R.J."/>
            <person name="Metcalf W.W."/>
        </authorList>
    </citation>
    <scope>NUCLEOTIDE SEQUENCE [LARGE SCALE GENOMIC DNA]</scope>
    <source>
        <strain evidence="1 2">Z-761</strain>
        <plasmid evidence="1 2">unnamed</plasmid>
    </source>
</reference>
<dbReference type="Gene3D" id="1.50.10.20">
    <property type="match status" value="1"/>
</dbReference>
<evidence type="ECO:0008006" key="3">
    <source>
        <dbReference type="Google" id="ProtNLM"/>
    </source>
</evidence>
<dbReference type="GeneID" id="24808348"/>
<dbReference type="AlphaFoldDB" id="A0A0E3Q1D7"/>
<proteinExistence type="predicted"/>
<dbReference type="InterPro" id="IPR008928">
    <property type="entry name" value="6-hairpin_glycosidase_sf"/>
</dbReference>
<name>A0A0E3Q1D7_9EURY</name>
<keyword evidence="2" id="KW-1185">Reference proteome</keyword>
<evidence type="ECO:0000313" key="1">
    <source>
        <dbReference type="EMBL" id="AKB42275.1"/>
    </source>
</evidence>
<dbReference type="GO" id="GO:0005975">
    <property type="term" value="P:carbohydrate metabolic process"/>
    <property type="evidence" value="ECO:0007669"/>
    <property type="project" value="InterPro"/>
</dbReference>
<accession>A0A0E3Q1D7</accession>
<dbReference type="HOGENOM" id="CLU_057494_0_0_2"/>
<gene>
    <name evidence="1" type="ORF">MSVAZ_0006</name>
</gene>
<dbReference type="EMBL" id="CP009519">
    <property type="protein sequence ID" value="AKB42275.1"/>
    <property type="molecule type" value="Genomic_DNA"/>
</dbReference>
<dbReference type="PATRIC" id="fig|1434123.4.peg.4305"/>
<dbReference type="SUPFAM" id="SSF48208">
    <property type="entry name" value="Six-hairpin glycosidases"/>
    <property type="match status" value="1"/>
</dbReference>